<dbReference type="EMBL" id="AP026973">
    <property type="protein sequence ID" value="BDT76688.1"/>
    <property type="molecule type" value="Genomic_DNA"/>
</dbReference>
<dbReference type="PANTHER" id="PTHR11559">
    <property type="entry name" value="CARBOXYLESTERASE"/>
    <property type="match status" value="1"/>
</dbReference>
<feature type="chain" id="PRO_5039749040" description="Carboxylic ester hydrolase" evidence="3">
    <location>
        <begin position="19"/>
        <end position="552"/>
    </location>
</feature>
<name>A0A9C7C9Y8_9BURK</name>
<dbReference type="Proteomes" id="UP001211097">
    <property type="component" value="Chromosome"/>
</dbReference>
<dbReference type="RefSeq" id="WP_281743097.1">
    <property type="nucleotide sequence ID" value="NZ_AP026973.1"/>
</dbReference>
<dbReference type="PROSITE" id="PS00122">
    <property type="entry name" value="CARBOXYLESTERASE_B_1"/>
    <property type="match status" value="1"/>
</dbReference>
<evidence type="ECO:0000313" key="5">
    <source>
        <dbReference type="EMBL" id="BDT76688.1"/>
    </source>
</evidence>
<evidence type="ECO:0000256" key="3">
    <source>
        <dbReference type="RuleBase" id="RU361235"/>
    </source>
</evidence>
<feature type="domain" description="Carboxylesterase type B" evidence="4">
    <location>
        <begin position="21"/>
        <end position="428"/>
    </location>
</feature>
<organism evidence="5">
    <name type="scientific">Polynucleobacter yangtzensis</name>
    <dbReference type="NCBI Taxonomy" id="1743159"/>
    <lineage>
        <taxon>Bacteria</taxon>
        <taxon>Pseudomonadati</taxon>
        <taxon>Pseudomonadota</taxon>
        <taxon>Betaproteobacteria</taxon>
        <taxon>Burkholderiales</taxon>
        <taxon>Burkholderiaceae</taxon>
        <taxon>Polynucleobacter</taxon>
    </lineage>
</organism>
<dbReference type="Pfam" id="PF00135">
    <property type="entry name" value="COesterase"/>
    <property type="match status" value="1"/>
</dbReference>
<evidence type="ECO:0000256" key="1">
    <source>
        <dbReference type="ARBA" id="ARBA00005964"/>
    </source>
</evidence>
<accession>A0A9C7C9Y8</accession>
<evidence type="ECO:0000259" key="4">
    <source>
        <dbReference type="Pfam" id="PF00135"/>
    </source>
</evidence>
<feature type="signal peptide" evidence="3">
    <location>
        <begin position="1"/>
        <end position="18"/>
    </location>
</feature>
<gene>
    <name evidence="5" type="ORF">PKF023_04910</name>
</gene>
<dbReference type="SUPFAM" id="SSF53474">
    <property type="entry name" value="alpha/beta-Hydrolases"/>
    <property type="match status" value="1"/>
</dbReference>
<dbReference type="KEGG" id="pyt:PKF023_04910"/>
<protein>
    <recommendedName>
        <fullName evidence="3">Carboxylic ester hydrolase</fullName>
        <ecNumber evidence="3">3.1.1.-</ecNumber>
    </recommendedName>
</protein>
<dbReference type="InterPro" id="IPR050309">
    <property type="entry name" value="Type-B_Carboxylest/Lipase"/>
</dbReference>
<dbReference type="GO" id="GO:0016787">
    <property type="term" value="F:hydrolase activity"/>
    <property type="evidence" value="ECO:0007669"/>
    <property type="project" value="UniProtKB-KW"/>
</dbReference>
<dbReference type="Gene3D" id="3.40.50.1820">
    <property type="entry name" value="alpha/beta hydrolase"/>
    <property type="match status" value="1"/>
</dbReference>
<reference evidence="5" key="1">
    <citation type="submission" date="2022-11" db="EMBL/GenBank/DDBJ databases">
        <title>Complete Genome Sequences of three Polynucleobacter sp. Subcluster PnecC Strains KF022, KF023, and KF032 Isolated from a Shallow Eutrophic Lake in Japan.</title>
        <authorList>
            <person name="Ogata Y."/>
            <person name="Watanabe K."/>
            <person name="Takemine S."/>
            <person name="Shindo C."/>
            <person name="Kurokawa R."/>
            <person name="Suda W."/>
        </authorList>
    </citation>
    <scope>NUCLEOTIDE SEQUENCE</scope>
    <source>
        <strain evidence="5">KF023</strain>
    </source>
</reference>
<sequence length="552" mass="60289">MKKLVALLLTAIAIGVCAAERPVVKIETGSLQGVIEYNMQAFKNIPYAAPPVGDLRWRPPQPALAWNGTRDASKFGGACPQQYIKNLNDGLGLPGSEDCLKLNVFTPSKPNKNLPVMVWFHGGGLIVDGAKDPQFTPINLVKNGVIVVTVDYRLGSLGFFASKELIEEAKAKGEPVGNYGTMDQIASLKWVKKNIEVFGGDPNNVTIFGQSAGGRSVTWLMVSDAAKGLFHKAIAQSAQQSPLRGMTEKRFGLTPEVDIGAKFMAALGAKSLAELRKLPVQKLVLDGNSYYAGEFGGPFVDGQILKGDPIPLFAAGKQAKVPFMIGTNSFDSDFMLPGEPALDVFLKNVHEDPKIIEQLYANVKDKCILNSFVIQDLMYRASTKLLANSMNGIAPGYAYYFDYLTQNIRAALPGAPHTYEIPYVFGSLGLVTQAPKQALTGVNQCDRIEKDIAGFKKTHVWPKDWFPIVDKNNPQDQAMSERLSASWAAFAKTGNPNVSGQANWPMYNLNADVMRNFSPGSETITGLFKDRVAYQALHLREIYAIERVKDAF</sequence>
<evidence type="ECO:0000256" key="2">
    <source>
        <dbReference type="ARBA" id="ARBA00022801"/>
    </source>
</evidence>
<proteinExistence type="inferred from homology"/>
<dbReference type="InterPro" id="IPR019826">
    <property type="entry name" value="Carboxylesterase_B_AS"/>
</dbReference>
<keyword evidence="3" id="KW-0732">Signal</keyword>
<dbReference type="AlphaFoldDB" id="A0A9C7C9Y8"/>
<keyword evidence="2 3" id="KW-0378">Hydrolase</keyword>
<dbReference type="InterPro" id="IPR002018">
    <property type="entry name" value="CarbesteraseB"/>
</dbReference>
<dbReference type="InterPro" id="IPR029058">
    <property type="entry name" value="AB_hydrolase_fold"/>
</dbReference>
<dbReference type="EC" id="3.1.1.-" evidence="3"/>
<comment type="similarity">
    <text evidence="1 3">Belongs to the type-B carboxylesterase/lipase family.</text>
</comment>